<evidence type="ECO:0000256" key="1">
    <source>
        <dbReference type="SAM" id="MobiDB-lite"/>
    </source>
</evidence>
<sequence>MLNWLIHLLAYSTMQRLLLVWIGMLALGAALPQRPPYQPGPWVYPLPTSEPPVPVPSPTKESTVVSNFIPQNVKPVAAAAAVELEAAAVASQETTLKPAAEKEREENLDEDPQQQQQQQGQVTPEVAPATTMGAPEINSSQRYDILGVAIAPAVIDRTKFRPIKDMMYW</sequence>
<dbReference type="Proteomes" id="UP000494165">
    <property type="component" value="Unassembled WGS sequence"/>
</dbReference>
<dbReference type="EMBL" id="CADEPI010000235">
    <property type="protein sequence ID" value="CAB3381492.1"/>
    <property type="molecule type" value="Genomic_DNA"/>
</dbReference>
<gene>
    <name evidence="2" type="ORF">CLODIP_2_CD14998</name>
</gene>
<evidence type="ECO:0000313" key="3">
    <source>
        <dbReference type="Proteomes" id="UP000494165"/>
    </source>
</evidence>
<accession>A0A8S1DFX9</accession>
<name>A0A8S1DFX9_9INSE</name>
<organism evidence="2 3">
    <name type="scientific">Cloeon dipterum</name>
    <dbReference type="NCBI Taxonomy" id="197152"/>
    <lineage>
        <taxon>Eukaryota</taxon>
        <taxon>Metazoa</taxon>
        <taxon>Ecdysozoa</taxon>
        <taxon>Arthropoda</taxon>
        <taxon>Hexapoda</taxon>
        <taxon>Insecta</taxon>
        <taxon>Pterygota</taxon>
        <taxon>Palaeoptera</taxon>
        <taxon>Ephemeroptera</taxon>
        <taxon>Pisciforma</taxon>
        <taxon>Baetidae</taxon>
        <taxon>Cloeon</taxon>
    </lineage>
</organism>
<comment type="caution">
    <text evidence="2">The sequence shown here is derived from an EMBL/GenBank/DDBJ whole genome shotgun (WGS) entry which is preliminary data.</text>
</comment>
<keyword evidence="3" id="KW-1185">Reference proteome</keyword>
<reference evidence="2 3" key="1">
    <citation type="submission" date="2020-04" db="EMBL/GenBank/DDBJ databases">
        <authorList>
            <person name="Alioto T."/>
            <person name="Alioto T."/>
            <person name="Gomez Garrido J."/>
        </authorList>
    </citation>
    <scope>NUCLEOTIDE SEQUENCE [LARGE SCALE GENOMIC DNA]</scope>
</reference>
<evidence type="ECO:0000313" key="2">
    <source>
        <dbReference type="EMBL" id="CAB3381492.1"/>
    </source>
</evidence>
<proteinExistence type="predicted"/>
<protein>
    <submittedName>
        <fullName evidence="2">Uncharacterized protein</fullName>
    </submittedName>
</protein>
<feature type="region of interest" description="Disordered" evidence="1">
    <location>
        <begin position="92"/>
        <end position="126"/>
    </location>
</feature>
<dbReference type="AlphaFoldDB" id="A0A8S1DFX9"/>